<dbReference type="GO" id="GO:0050334">
    <property type="term" value="F:thiaminase activity"/>
    <property type="evidence" value="ECO:0007669"/>
    <property type="project" value="UniProtKB-UniRule"/>
</dbReference>
<proteinExistence type="inferred from homology"/>
<dbReference type="GO" id="GO:0009228">
    <property type="term" value="P:thiamine biosynthetic process"/>
    <property type="evidence" value="ECO:0007669"/>
    <property type="project" value="UniProtKB-KW"/>
</dbReference>
<evidence type="ECO:0000256" key="2">
    <source>
        <dbReference type="PIRNR" id="PIRNR003170"/>
    </source>
</evidence>
<comment type="catalytic activity">
    <reaction evidence="2">
        <text>4-amino-5-aminomethyl-2-methylpyrimidine + H2O = 4-amino-5-hydroxymethyl-2-methylpyrimidine + NH4(+)</text>
        <dbReference type="Rhea" id="RHEA:31799"/>
        <dbReference type="ChEBI" id="CHEBI:15377"/>
        <dbReference type="ChEBI" id="CHEBI:16892"/>
        <dbReference type="ChEBI" id="CHEBI:28938"/>
        <dbReference type="ChEBI" id="CHEBI:63416"/>
        <dbReference type="EC" id="3.5.99.2"/>
    </reaction>
</comment>
<comment type="catalytic activity">
    <reaction evidence="2">
        <text>thiamine + H2O = 5-(2-hydroxyethyl)-4-methylthiazole + 4-amino-5-hydroxymethyl-2-methylpyrimidine + H(+)</text>
        <dbReference type="Rhea" id="RHEA:17509"/>
        <dbReference type="ChEBI" id="CHEBI:15377"/>
        <dbReference type="ChEBI" id="CHEBI:15378"/>
        <dbReference type="ChEBI" id="CHEBI:16892"/>
        <dbReference type="ChEBI" id="CHEBI:17957"/>
        <dbReference type="ChEBI" id="CHEBI:18385"/>
        <dbReference type="EC" id="3.5.99.2"/>
    </reaction>
</comment>
<keyword evidence="2" id="KW-0378">Hydrolase</keyword>
<protein>
    <recommendedName>
        <fullName evidence="2">Aminopyrimidine aminohydrolase</fullName>
        <ecNumber evidence="2">3.5.99.2</ecNumber>
    </recommendedName>
</protein>
<reference evidence="4 5" key="1">
    <citation type="submission" date="2014-03" db="EMBL/GenBank/DDBJ databases">
        <title>Genomics of Bifidobacteria.</title>
        <authorList>
            <person name="Ventura M."/>
            <person name="Milani C."/>
            <person name="Lugli G.A."/>
        </authorList>
    </citation>
    <scope>NUCLEOTIDE SEQUENCE [LARGE SCALE GENOMIC DNA]</scope>
    <source>
        <strain evidence="4 5">JCM 13495</strain>
    </source>
</reference>
<evidence type="ECO:0000256" key="1">
    <source>
        <dbReference type="ARBA" id="ARBA00004948"/>
    </source>
</evidence>
<dbReference type="Pfam" id="PF03070">
    <property type="entry name" value="TENA_THI-4"/>
    <property type="match status" value="1"/>
</dbReference>
<comment type="caution">
    <text evidence="4">The sequence shown here is derived from an EMBL/GenBank/DDBJ whole genome shotgun (WGS) entry which is preliminary data.</text>
</comment>
<dbReference type="InterPro" id="IPR004305">
    <property type="entry name" value="Thiaminase-2/PQQC"/>
</dbReference>
<accession>A0A087EH55</accession>
<dbReference type="InterPro" id="IPR050967">
    <property type="entry name" value="Thiamine_Salvage_TenA"/>
</dbReference>
<gene>
    <name evidence="4" type="ORF">BITS_1534</name>
</gene>
<dbReference type="Gene3D" id="1.20.910.10">
    <property type="entry name" value="Heme oxygenase-like"/>
    <property type="match status" value="1"/>
</dbReference>
<dbReference type="PANTHER" id="PTHR43198">
    <property type="entry name" value="BIFUNCTIONAL TH2 PROTEIN"/>
    <property type="match status" value="1"/>
</dbReference>
<comment type="function">
    <text evidence="2">Catalyzes an amino-pyrimidine hydrolysis reaction at the C5' of the pyrimidine moiety of thiamine compounds, a reaction that is part of a thiamine salvage pathway. Thus, catalyzes the conversion of 4-amino-5-aminomethyl-2-methylpyrimidine to 4-amino-5-hydroxymethyl-2-methylpyrimidine (HMP).</text>
</comment>
<dbReference type="RefSeq" id="WP_026642240.1">
    <property type="nucleotide sequence ID" value="NZ_JAXEUP010000070.1"/>
</dbReference>
<dbReference type="AlphaFoldDB" id="A0A087EH55"/>
<keyword evidence="5" id="KW-1185">Reference proteome</keyword>
<sequence length="233" mass="27034">MTKNVPLAKQPASGDYAWLGAEAGSVADHMYMLNTEDWVEAINSRFVNELLNDELPEEVLKAYLIQDFKFYDNGMMGRLIKLAPRQETKDMLSKQAQWFEDNETTYFEHFIKAYNISQQEYDETEQTPANKEYGEYLESLADKGWPVLVAAMCCMEWVYLAWAKRTVDASVVQQIPAHKGWVDLHEGELFRAWVGNLIALVNEYCSVNGPEAEVFRTMVHLERRFFEDSYQLD</sequence>
<dbReference type="SUPFAM" id="SSF48613">
    <property type="entry name" value="Heme oxygenase-like"/>
    <property type="match status" value="1"/>
</dbReference>
<comment type="pathway">
    <text evidence="1 2">Cofactor biosynthesis; thiamine diphosphate biosynthesis.</text>
</comment>
<organism evidence="4 5">
    <name type="scientific">Bifidobacterium tsurumiense</name>
    <dbReference type="NCBI Taxonomy" id="356829"/>
    <lineage>
        <taxon>Bacteria</taxon>
        <taxon>Bacillati</taxon>
        <taxon>Actinomycetota</taxon>
        <taxon>Actinomycetes</taxon>
        <taxon>Bifidobacteriales</taxon>
        <taxon>Bifidobacteriaceae</taxon>
        <taxon>Bifidobacterium</taxon>
    </lineage>
</organism>
<evidence type="ECO:0000313" key="4">
    <source>
        <dbReference type="EMBL" id="KFJ07106.1"/>
    </source>
</evidence>
<dbReference type="InterPro" id="IPR026285">
    <property type="entry name" value="TenA_E"/>
</dbReference>
<dbReference type="PIRSF" id="PIRSF003170">
    <property type="entry name" value="Pet18p"/>
    <property type="match status" value="1"/>
</dbReference>
<dbReference type="EMBL" id="JGZU01000005">
    <property type="protein sequence ID" value="KFJ07106.1"/>
    <property type="molecule type" value="Genomic_DNA"/>
</dbReference>
<dbReference type="GO" id="GO:0005829">
    <property type="term" value="C:cytosol"/>
    <property type="evidence" value="ECO:0007669"/>
    <property type="project" value="TreeGrafter"/>
</dbReference>
<dbReference type="CDD" id="cd19358">
    <property type="entry name" value="TenA_E_Spr0628-like"/>
    <property type="match status" value="1"/>
</dbReference>
<dbReference type="OrthoDB" id="3711545at2"/>
<comment type="similarity">
    <text evidence="2">Belongs to the TenA family.</text>
</comment>
<dbReference type="EC" id="3.5.99.2" evidence="2"/>
<keyword evidence="2" id="KW-0784">Thiamine biosynthesis</keyword>
<dbReference type="GO" id="GO:0009229">
    <property type="term" value="P:thiamine diphosphate biosynthetic process"/>
    <property type="evidence" value="ECO:0007669"/>
    <property type="project" value="UniProtKB-UniPathway"/>
</dbReference>
<dbReference type="InterPro" id="IPR016084">
    <property type="entry name" value="Haem_Oase-like_multi-hlx"/>
</dbReference>
<dbReference type="eggNOG" id="COG0819">
    <property type="taxonomic scope" value="Bacteria"/>
</dbReference>
<dbReference type="STRING" id="356829.BITS_1534"/>
<feature type="domain" description="Thiaminase-2/PQQC" evidence="3">
    <location>
        <begin position="38"/>
        <end position="225"/>
    </location>
</feature>
<evidence type="ECO:0000259" key="3">
    <source>
        <dbReference type="Pfam" id="PF03070"/>
    </source>
</evidence>
<dbReference type="UniPathway" id="UPA00060"/>
<name>A0A087EH55_9BIFI</name>
<dbReference type="PANTHER" id="PTHR43198:SF2">
    <property type="entry name" value="SI:CH1073-67J19.1-RELATED"/>
    <property type="match status" value="1"/>
</dbReference>
<evidence type="ECO:0000313" key="5">
    <source>
        <dbReference type="Proteomes" id="UP000029080"/>
    </source>
</evidence>
<dbReference type="Proteomes" id="UP000029080">
    <property type="component" value="Unassembled WGS sequence"/>
</dbReference>